<dbReference type="NCBIfam" id="TIGR00027">
    <property type="entry name" value="mthyl_TIGR00027"/>
    <property type="match status" value="1"/>
</dbReference>
<dbReference type="PANTHER" id="PTHR43619">
    <property type="entry name" value="S-ADENOSYL-L-METHIONINE-DEPENDENT METHYLTRANSFERASE YKTD-RELATED"/>
    <property type="match status" value="1"/>
</dbReference>
<evidence type="ECO:0000256" key="2">
    <source>
        <dbReference type="ARBA" id="ARBA00022603"/>
    </source>
</evidence>
<name>Q5MD28_9BACT</name>
<dbReference type="GO" id="GO:0008168">
    <property type="term" value="F:methyltransferase activity"/>
    <property type="evidence" value="ECO:0007669"/>
    <property type="project" value="UniProtKB-UniRule"/>
</dbReference>
<dbReference type="SUPFAM" id="SSF53335">
    <property type="entry name" value="S-adenosyl-L-methionine-dependent methyltransferases"/>
    <property type="match status" value="1"/>
</dbReference>
<reference evidence="5" key="1">
    <citation type="journal article" date="2005" name="Biosci. Biotechnol. Biochem.">
        <title>Construction of a bacterial artificial chromosome library for a myxobacterium of the genus Cystobacter and characterization of an antibiotic biosynthetic gene cluster.</title>
        <authorList>
            <person name="Feng Z."/>
            <person name="Qi J."/>
            <person name="Tsuge T."/>
            <person name="Oba Y."/>
            <person name="Kobayashi T."/>
            <person name="Suzuki Y."/>
            <person name="Sakagami Y."/>
            <person name="Ojika M."/>
        </authorList>
    </citation>
    <scope>NUCLEOTIDE SEQUENCE</scope>
</reference>
<evidence type="ECO:0000313" key="5">
    <source>
        <dbReference type="EMBL" id="AAW03333.1"/>
    </source>
</evidence>
<organism evidence="5">
    <name type="scientific">Cystobacter fuscus</name>
    <dbReference type="NCBI Taxonomy" id="43"/>
    <lineage>
        <taxon>Bacteria</taxon>
        <taxon>Pseudomonadati</taxon>
        <taxon>Myxococcota</taxon>
        <taxon>Myxococcia</taxon>
        <taxon>Myxococcales</taxon>
        <taxon>Cystobacterineae</taxon>
        <taxon>Archangiaceae</taxon>
        <taxon>Cystobacter</taxon>
    </lineage>
</organism>
<keyword evidence="2 4" id="KW-0489">Methyltransferase</keyword>
<dbReference type="EC" id="2.1.1.-" evidence="4"/>
<dbReference type="EMBL" id="AY834753">
    <property type="protein sequence ID" value="AAW03333.1"/>
    <property type="molecule type" value="Genomic_DNA"/>
</dbReference>
<keyword evidence="4" id="KW-0949">S-adenosyl-L-methionine</keyword>
<evidence type="ECO:0000256" key="4">
    <source>
        <dbReference type="RuleBase" id="RU362030"/>
    </source>
</evidence>
<keyword evidence="3" id="KW-0808">Transferase</keyword>
<dbReference type="InterPro" id="IPR029063">
    <property type="entry name" value="SAM-dependent_MTases_sf"/>
</dbReference>
<evidence type="ECO:0000256" key="3">
    <source>
        <dbReference type="ARBA" id="ARBA00022679"/>
    </source>
</evidence>
<gene>
    <name evidence="5" type="primary">ctaK</name>
</gene>
<dbReference type="AlphaFoldDB" id="Q5MD28"/>
<dbReference type="Gene3D" id="3.40.50.150">
    <property type="entry name" value="Vaccinia Virus protein VP39"/>
    <property type="match status" value="1"/>
</dbReference>
<dbReference type="InterPro" id="IPR011610">
    <property type="entry name" value="SAM_mthyl_Trfase_ML2640-like"/>
</dbReference>
<sequence>MNQVKKRADRTAEGVAMWRAIGALEADPRVRNPDSMAAGFLNPVSRALLSVPPLRSWMTNYYSRKLPGAYGYATARTLHLDSILSRALDEGAEQVVLLGAGYDSRAYRFRERFSKVRVFELDLPATQERKKKRLEALFGSLPEWVTYVPINFDAQRLEEVLPAAGFDRTRRTFFLWEGVSMYLTEEGIDQTLGFVARNTPPHSSIAFDFVALGALRGDDSRYPGTRQWINVLAEMGHPMTFGIEEDATDAFLRKRGFEVVSQIGSAEMERKYLVKSDGQLLCHTSSFLCIVHARVQEPAPA</sequence>
<protein>
    <recommendedName>
        <fullName evidence="4">S-adenosyl-L-methionine-dependent methyltransferase</fullName>
        <ecNumber evidence="4">2.1.1.-</ecNumber>
    </recommendedName>
</protein>
<dbReference type="InterPro" id="IPR007213">
    <property type="entry name" value="Ppm1/Ppm2/Tcmp"/>
</dbReference>
<comment type="similarity">
    <text evidence="1 4">Belongs to the UPF0677 family.</text>
</comment>
<comment type="function">
    <text evidence="4">Exhibits S-adenosyl-L-methionine-dependent methyltransferase activity.</text>
</comment>
<dbReference type="GO" id="GO:0032259">
    <property type="term" value="P:methylation"/>
    <property type="evidence" value="ECO:0007669"/>
    <property type="project" value="UniProtKB-KW"/>
</dbReference>
<proteinExistence type="inferred from homology"/>
<dbReference type="PANTHER" id="PTHR43619:SF2">
    <property type="entry name" value="S-ADENOSYL-L-METHIONINE-DEPENDENT METHYLTRANSFERASES SUPERFAMILY PROTEIN"/>
    <property type="match status" value="1"/>
</dbReference>
<dbReference type="Pfam" id="PF04072">
    <property type="entry name" value="LCM"/>
    <property type="match status" value="1"/>
</dbReference>
<evidence type="ECO:0000256" key="1">
    <source>
        <dbReference type="ARBA" id="ARBA00008138"/>
    </source>
</evidence>
<accession>Q5MD28</accession>